<dbReference type="Pfam" id="PF26611">
    <property type="entry name" value="MAD7"/>
    <property type="match status" value="1"/>
</dbReference>
<protein>
    <submittedName>
        <fullName evidence="1">Uncharacterized protein</fullName>
    </submittedName>
</protein>
<gene>
    <name evidence="1" type="ORF">V0288_11440</name>
</gene>
<accession>A0AAW9QVQ9</accession>
<reference evidence="1 2" key="1">
    <citation type="submission" date="2024-01" db="EMBL/GenBank/DDBJ databases">
        <title>Genomic insights into the taxonomy and metabolism of the cyanobacterium Pannus brasiliensis CCIBt3594.</title>
        <authorList>
            <person name="Machado M."/>
            <person name="Botero N.B."/>
            <person name="Andreote A.P.D."/>
            <person name="Feitosa A.M.T."/>
            <person name="Popin R."/>
            <person name="Sivonen K."/>
            <person name="Fiore M.F."/>
        </authorList>
    </citation>
    <scope>NUCLEOTIDE SEQUENCE [LARGE SCALE GENOMIC DNA]</scope>
    <source>
        <strain evidence="1 2">CCIBt3594</strain>
    </source>
</reference>
<dbReference type="Proteomes" id="UP001328733">
    <property type="component" value="Unassembled WGS sequence"/>
</dbReference>
<dbReference type="AlphaFoldDB" id="A0AAW9QVQ9"/>
<dbReference type="InterPro" id="IPR058120">
    <property type="entry name" value="MADS7"/>
</dbReference>
<name>A0AAW9QVQ9_9CHRO</name>
<comment type="caution">
    <text evidence="1">The sequence shown here is derived from an EMBL/GenBank/DDBJ whole genome shotgun (WGS) entry which is preliminary data.</text>
</comment>
<sequence>MTIEILPKPQSQNKITHKETQMWVDEAIWGHRLYDEQTPWLTLLEFFGIVQTELEAGRAFVEEQYNQLEYASYTRLYLRNILFNNPCLEAVNAEFSTEEERWQEWLTLMINNCGGINNPDFSYLRQRFTTFRNFLEVVRFLQSNAIEGDSNKRWSSKFVFPYGVDCLYEDLRVTPNGYNNDRRFFARTGELLYLMISRSSQKSEILTHLQTIGIINNKSSKWNKLVAILQPDSDKKTRNKNSNPPYLPYKTLTEFDNLANDWLNLFNCQLPDYDSLPHLVTITGLHLVIYLLKRAKAVLNNQDDSRFINEAVLINQNEPKFIPQIVNAQDNPQDSPTFTFVLEIVAPKKTIIRDLASDSFLNNNNLSTQAVEHYIRRLSQLSKWQNCLNSGNSTDALDILTEEFCLSDESVNEIKASSPEILLDNLSEKAITRHKQHVGKFHGNWTKEIGLASSRGSRRNRYAPTDSLLKTLVLCCVPQRMEFQEFLETLYRKYGFIIGEKQAIVKRLTSLADQEAFSDNAERLEQRLASLGLLKRLSDACAYIINPYTVEKP</sequence>
<keyword evidence="2" id="KW-1185">Reference proteome</keyword>
<dbReference type="EMBL" id="JBAFSM010000019">
    <property type="protein sequence ID" value="MEG3437733.1"/>
    <property type="molecule type" value="Genomic_DNA"/>
</dbReference>
<evidence type="ECO:0000313" key="1">
    <source>
        <dbReference type="EMBL" id="MEG3437733.1"/>
    </source>
</evidence>
<proteinExistence type="predicted"/>
<organism evidence="1 2">
    <name type="scientific">Pannus brasiliensis CCIBt3594</name>
    <dbReference type="NCBI Taxonomy" id="1427578"/>
    <lineage>
        <taxon>Bacteria</taxon>
        <taxon>Bacillati</taxon>
        <taxon>Cyanobacteriota</taxon>
        <taxon>Cyanophyceae</taxon>
        <taxon>Oscillatoriophycideae</taxon>
        <taxon>Chroococcales</taxon>
        <taxon>Microcystaceae</taxon>
        <taxon>Pannus</taxon>
    </lineage>
</organism>
<evidence type="ECO:0000313" key="2">
    <source>
        <dbReference type="Proteomes" id="UP001328733"/>
    </source>
</evidence>
<dbReference type="RefSeq" id="WP_332865215.1">
    <property type="nucleotide sequence ID" value="NZ_JBAFSM010000019.1"/>
</dbReference>